<dbReference type="PANTHER" id="PTHR11592">
    <property type="entry name" value="GLUTATHIONE PEROXIDASE"/>
    <property type="match status" value="1"/>
</dbReference>
<reference evidence="6" key="3">
    <citation type="submission" date="2023-06" db="EMBL/GenBank/DDBJ databases">
        <authorList>
            <person name="Lucena T."/>
            <person name="Sun Q."/>
        </authorList>
    </citation>
    <scope>NUCLEOTIDE SEQUENCE</scope>
    <source>
        <strain evidence="6">CECT 7184</strain>
    </source>
</reference>
<dbReference type="PROSITE" id="PS00460">
    <property type="entry name" value="GLUTATHIONE_PEROXID_1"/>
    <property type="match status" value="1"/>
</dbReference>
<dbReference type="SUPFAM" id="SSF52833">
    <property type="entry name" value="Thioredoxin-like"/>
    <property type="match status" value="1"/>
</dbReference>
<evidence type="ECO:0000313" key="7">
    <source>
        <dbReference type="EMBL" id="MDN3709041.1"/>
    </source>
</evidence>
<feature type="domain" description="Thioredoxin" evidence="5">
    <location>
        <begin position="34"/>
        <end position="196"/>
    </location>
</feature>
<protein>
    <recommendedName>
        <fullName evidence="4">Glutathione peroxidase</fullName>
    </recommendedName>
</protein>
<dbReference type="PROSITE" id="PS51355">
    <property type="entry name" value="GLUTATHIONE_PEROXID_3"/>
    <property type="match status" value="1"/>
</dbReference>
<comment type="caution">
    <text evidence="6">The sequence shown here is derived from an EMBL/GenBank/DDBJ whole genome shotgun (WGS) entry which is preliminary data.</text>
</comment>
<comment type="similarity">
    <text evidence="1 4">Belongs to the glutathione peroxidase family.</text>
</comment>
<evidence type="ECO:0000259" key="5">
    <source>
        <dbReference type="PROSITE" id="PS51352"/>
    </source>
</evidence>
<dbReference type="PANTHER" id="PTHR11592:SF78">
    <property type="entry name" value="GLUTATHIONE PEROXIDASE"/>
    <property type="match status" value="1"/>
</dbReference>
<dbReference type="EMBL" id="JAUFQU010000001">
    <property type="protein sequence ID" value="MDN3707807.1"/>
    <property type="molecule type" value="Genomic_DNA"/>
</dbReference>
<dbReference type="InterPro" id="IPR029759">
    <property type="entry name" value="GPX_AS"/>
</dbReference>
<evidence type="ECO:0000313" key="6">
    <source>
        <dbReference type="EMBL" id="MDN3707807.1"/>
    </source>
</evidence>
<evidence type="ECO:0000256" key="1">
    <source>
        <dbReference type="ARBA" id="ARBA00006926"/>
    </source>
</evidence>
<reference evidence="6" key="1">
    <citation type="journal article" date="2014" name="Int. J. Syst. Evol. Microbiol.">
        <title>Complete genome of a new Firmicutes species belonging to the dominant human colonic microbiota ('Ruminococcus bicirculans') reveals two chromosomes and a selective capacity to utilize plant glucans.</title>
        <authorList>
            <consortium name="NISC Comparative Sequencing Program"/>
            <person name="Wegmann U."/>
            <person name="Louis P."/>
            <person name="Goesmann A."/>
            <person name="Henrissat B."/>
            <person name="Duncan S.H."/>
            <person name="Flint H.J."/>
        </authorList>
    </citation>
    <scope>NUCLEOTIDE SEQUENCE</scope>
    <source>
        <strain evidence="6">CECT 7184</strain>
    </source>
</reference>
<dbReference type="PIRSF" id="PIRSF000303">
    <property type="entry name" value="Glutathion_perox"/>
    <property type="match status" value="1"/>
</dbReference>
<dbReference type="Proteomes" id="UP001242368">
    <property type="component" value="Unassembled WGS sequence"/>
</dbReference>
<dbReference type="InterPro" id="IPR013766">
    <property type="entry name" value="Thioredoxin_domain"/>
</dbReference>
<gene>
    <name evidence="6" type="ORF">QW060_11860</name>
    <name evidence="7" type="ORF">QW060_18440</name>
</gene>
<sequence length="196" mass="22378">MKYLLIIGSLFLFNCYDANQTKMNKDKTNDSEMVSNENTIYNFKVEDIQGNTFDLNSLKGKKVMIVNTASECGLTPQFEQLQSLYTEYKDKNFVIIGFPSNDFMGQDPGSNQEIAAFCQANYGVTFPMMAKIKVKGKDIHPLFKYLTTKSENGLGDFTVEWNFQKFLINEKGQLEKVISPRTLPTDAEIKDWIKAK</sequence>
<dbReference type="Gene3D" id="3.40.30.10">
    <property type="entry name" value="Glutaredoxin"/>
    <property type="match status" value="1"/>
</dbReference>
<dbReference type="PRINTS" id="PR01011">
    <property type="entry name" value="GLUTPROXDASE"/>
</dbReference>
<organism evidence="6 8">
    <name type="scientific">Paenimyroides ceti</name>
    <dbReference type="NCBI Taxonomy" id="395087"/>
    <lineage>
        <taxon>Bacteria</taxon>
        <taxon>Pseudomonadati</taxon>
        <taxon>Bacteroidota</taxon>
        <taxon>Flavobacteriia</taxon>
        <taxon>Flavobacteriales</taxon>
        <taxon>Flavobacteriaceae</taxon>
        <taxon>Paenimyroides</taxon>
    </lineage>
</organism>
<name>A0ABT8CTG5_9FLAO</name>
<dbReference type="InterPro" id="IPR000889">
    <property type="entry name" value="Glutathione_peroxidase"/>
</dbReference>
<evidence type="ECO:0000256" key="3">
    <source>
        <dbReference type="ARBA" id="ARBA00023002"/>
    </source>
</evidence>
<dbReference type="InterPro" id="IPR036249">
    <property type="entry name" value="Thioredoxin-like_sf"/>
</dbReference>
<evidence type="ECO:0000313" key="8">
    <source>
        <dbReference type="Proteomes" id="UP001242368"/>
    </source>
</evidence>
<dbReference type="EMBL" id="JAUFQU010000013">
    <property type="protein sequence ID" value="MDN3709041.1"/>
    <property type="molecule type" value="Genomic_DNA"/>
</dbReference>
<dbReference type="Pfam" id="PF00255">
    <property type="entry name" value="GSHPx"/>
    <property type="match status" value="1"/>
</dbReference>
<dbReference type="RefSeq" id="WP_290363761.1">
    <property type="nucleotide sequence ID" value="NZ_JAUFQU010000001.1"/>
</dbReference>
<proteinExistence type="inferred from homology"/>
<evidence type="ECO:0000256" key="4">
    <source>
        <dbReference type="RuleBase" id="RU000499"/>
    </source>
</evidence>
<dbReference type="PROSITE" id="PS51352">
    <property type="entry name" value="THIOREDOXIN_2"/>
    <property type="match status" value="1"/>
</dbReference>
<keyword evidence="2 4" id="KW-0575">Peroxidase</keyword>
<evidence type="ECO:0000256" key="2">
    <source>
        <dbReference type="ARBA" id="ARBA00022559"/>
    </source>
</evidence>
<keyword evidence="3 4" id="KW-0560">Oxidoreductase</keyword>
<keyword evidence="8" id="KW-1185">Reference proteome</keyword>
<reference evidence="8" key="2">
    <citation type="journal article" date="2019" name="Int. J. Syst. Evol. Microbiol.">
        <title>The Global Catalogue of Microorganisms (GCM) 10K type strain sequencing project: providing services to taxonomists for standard genome sequencing and annotation.</title>
        <authorList>
            <consortium name="The Broad Institute Genomics Platform"/>
            <consortium name="The Broad Institute Genome Sequencing Center for Infectious Disease"/>
            <person name="Wu L."/>
            <person name="Ma J."/>
        </authorList>
    </citation>
    <scope>NUCLEOTIDE SEQUENCE [LARGE SCALE GENOMIC DNA]</scope>
    <source>
        <strain evidence="8">CECT 7184</strain>
    </source>
</reference>
<accession>A0ABT8CTG5</accession>
<dbReference type="CDD" id="cd00340">
    <property type="entry name" value="GSH_Peroxidase"/>
    <property type="match status" value="1"/>
</dbReference>
<dbReference type="GO" id="GO:0004601">
    <property type="term" value="F:peroxidase activity"/>
    <property type="evidence" value="ECO:0007669"/>
    <property type="project" value="UniProtKB-KW"/>
</dbReference>